<dbReference type="PANTHER" id="PTHR32347:SF14">
    <property type="entry name" value="EFFLUX SYSTEM COMPONENT YKNX-RELATED"/>
    <property type="match status" value="1"/>
</dbReference>
<dbReference type="Gene3D" id="2.40.30.170">
    <property type="match status" value="1"/>
</dbReference>
<dbReference type="HOGENOM" id="CLU_018816_13_0_7"/>
<dbReference type="AlphaFoldDB" id="K7Z054"/>
<dbReference type="OrthoDB" id="9784484at2"/>
<dbReference type="GO" id="GO:0030313">
    <property type="term" value="C:cell envelope"/>
    <property type="evidence" value="ECO:0007669"/>
    <property type="project" value="UniProtKB-SubCell"/>
</dbReference>
<dbReference type="STRING" id="1069642.Bdt_2693"/>
<dbReference type="RefSeq" id="WP_015091805.1">
    <property type="nucleotide sequence ID" value="NC_019567.1"/>
</dbReference>
<accession>K7Z054</accession>
<dbReference type="Pfam" id="PF25990">
    <property type="entry name" value="Beta-barrel_YknX"/>
    <property type="match status" value="1"/>
</dbReference>
<feature type="domain" description="CzcB-like barrel-sandwich hybrid" evidence="3">
    <location>
        <begin position="58"/>
        <end position="151"/>
    </location>
</feature>
<dbReference type="InterPro" id="IPR058636">
    <property type="entry name" value="Beta-barrel_YknX"/>
</dbReference>
<dbReference type="SUPFAM" id="SSF111369">
    <property type="entry name" value="HlyD-like secretion proteins"/>
    <property type="match status" value="1"/>
</dbReference>
<evidence type="ECO:0000313" key="6">
    <source>
        <dbReference type="Proteomes" id="UP000010074"/>
    </source>
</evidence>
<gene>
    <name evidence="5" type="ORF">Bdt_2693</name>
</gene>
<organism evidence="5 6">
    <name type="scientific">Bdellovibrio bacteriovorus str. Tiberius</name>
    <dbReference type="NCBI Taxonomy" id="1069642"/>
    <lineage>
        <taxon>Bacteria</taxon>
        <taxon>Pseudomonadati</taxon>
        <taxon>Bdellovibrionota</taxon>
        <taxon>Bdellovibrionia</taxon>
        <taxon>Bdellovibrionales</taxon>
        <taxon>Pseudobdellovibrionaceae</taxon>
        <taxon>Bdellovibrio</taxon>
    </lineage>
</organism>
<keyword evidence="2" id="KW-0175">Coiled coil</keyword>
<reference evidence="5 6" key="1">
    <citation type="journal article" date="2012" name="BMC Genomics">
        <title>Genome analysis of a simultaneously predatory and prey-independent, novel Bdellovibrio bacteriovorus from the River Tiber, supports in silico predictions of both ancient and recent lateral gene transfer from diverse bacteria.</title>
        <authorList>
            <person name="Hobley L."/>
            <person name="Lerner T.R."/>
            <person name="Williams L.E."/>
            <person name="Lambert C."/>
            <person name="Till R."/>
            <person name="Milner D.S."/>
            <person name="Basford S.M."/>
            <person name="Capeness M.J."/>
            <person name="Fenton A.K."/>
            <person name="Atterbury R.J."/>
            <person name="Harris M.A."/>
            <person name="Sockett R.E."/>
        </authorList>
    </citation>
    <scope>NUCLEOTIDE SEQUENCE [LARGE SCALE GENOMIC DNA]</scope>
    <source>
        <strain evidence="5 6">Tiberius</strain>
    </source>
</reference>
<dbReference type="InterPro" id="IPR050465">
    <property type="entry name" value="UPF0194_transport"/>
</dbReference>
<dbReference type="EMBL" id="CP002930">
    <property type="protein sequence ID" value="AFY02375.1"/>
    <property type="molecule type" value="Genomic_DNA"/>
</dbReference>
<sequence>MKKTLIMAGVATVALLLFAGYKFSRTSERSAWKVLTASTGELVVKVTANGSVTPKNKVVVNTPIAGRVDRVVVEEGAKVRKGQQLALLSSSDRVALMDSLHQGIPAEERVRLQEMYRPTPILAPATGTVVLRNVNQGQSVTQENTLFEISDVLIVISKVDETDIAKVHLGQTVEVGIDAYGGERFSGVVERIGQQSTVTNNVTTYDVFITASTDFPDKIKSGMSASVDYLIAKKENALLLPSWLSEGRKNTTVKLQLVGPGGEHVEREVTLGESNGESVEVLAGLTVADQVLYKPLSYENDSKSLPFSVGAKKK</sequence>
<dbReference type="Pfam" id="PF25973">
    <property type="entry name" value="BSH_CzcB"/>
    <property type="match status" value="1"/>
</dbReference>
<evidence type="ECO:0000259" key="4">
    <source>
        <dbReference type="Pfam" id="PF25990"/>
    </source>
</evidence>
<name>K7Z054_BDEBC</name>
<proteinExistence type="predicted"/>
<evidence type="ECO:0000259" key="3">
    <source>
        <dbReference type="Pfam" id="PF25973"/>
    </source>
</evidence>
<dbReference type="KEGG" id="bbat:Bdt_2693"/>
<dbReference type="Proteomes" id="UP000010074">
    <property type="component" value="Chromosome"/>
</dbReference>
<evidence type="ECO:0000313" key="5">
    <source>
        <dbReference type="EMBL" id="AFY02375.1"/>
    </source>
</evidence>
<feature type="domain" description="YknX-like beta-barrel" evidence="4">
    <location>
        <begin position="154"/>
        <end position="227"/>
    </location>
</feature>
<dbReference type="PANTHER" id="PTHR32347">
    <property type="entry name" value="EFFLUX SYSTEM COMPONENT YKNX-RELATED"/>
    <property type="match status" value="1"/>
</dbReference>
<comment type="subcellular location">
    <subcellularLocation>
        <location evidence="1">Cell envelope</location>
    </subcellularLocation>
</comment>
<dbReference type="Gene3D" id="2.40.50.100">
    <property type="match status" value="1"/>
</dbReference>
<dbReference type="PATRIC" id="fig|1069642.3.peg.2664"/>
<evidence type="ECO:0000256" key="1">
    <source>
        <dbReference type="ARBA" id="ARBA00004196"/>
    </source>
</evidence>
<dbReference type="InterPro" id="IPR058647">
    <property type="entry name" value="BSH_CzcB-like"/>
</dbReference>
<evidence type="ECO:0000256" key="2">
    <source>
        <dbReference type="ARBA" id="ARBA00023054"/>
    </source>
</evidence>
<protein>
    <submittedName>
        <fullName evidence="5">Macrolide-specific efflux protein</fullName>
    </submittedName>
</protein>